<dbReference type="InterPro" id="IPR036028">
    <property type="entry name" value="SH3-like_dom_sf"/>
</dbReference>
<dbReference type="PRINTS" id="PR00452">
    <property type="entry name" value="SH3DOMAIN"/>
</dbReference>
<evidence type="ECO:0000256" key="1">
    <source>
        <dbReference type="ARBA" id="ARBA00022443"/>
    </source>
</evidence>
<dbReference type="SUPFAM" id="SSF48366">
    <property type="entry name" value="Ras GEF"/>
    <property type="match status" value="1"/>
</dbReference>
<dbReference type="OrthoDB" id="546434at2759"/>
<dbReference type="PROSITE" id="PS50009">
    <property type="entry name" value="RASGEF_CAT"/>
    <property type="match status" value="1"/>
</dbReference>
<evidence type="ECO:0000313" key="11">
    <source>
        <dbReference type="Proteomes" id="UP000319731"/>
    </source>
</evidence>
<dbReference type="InterPro" id="IPR001202">
    <property type="entry name" value="WW_dom"/>
</dbReference>
<evidence type="ECO:0000256" key="5">
    <source>
        <dbReference type="SAM" id="MobiDB-lite"/>
    </source>
</evidence>
<feature type="domain" description="SH3" evidence="6">
    <location>
        <begin position="2"/>
        <end position="62"/>
    </location>
</feature>
<dbReference type="PANTHER" id="PTHR23113:SF368">
    <property type="entry name" value="CELL DIVISION CONTROL PROTEIN 25"/>
    <property type="match status" value="1"/>
</dbReference>
<sequence length="1104" mass="122197">MSGQQRVRVLYDFASTDDSSLALRKGETIVVLNTLPNGWIDGMNSRSERGWLPSNYVELIEDPPSSTSSAATSKWIRQHDNNGNLFYYNTATHESVWSLPAGELDDPVAIASAESFGRDSGYQSGTSATDQFTSLSRTMANRGASDAEKMPPNWRAKNTPEGRTYFYNVITDQTTWTLDNVNPETGELNASSLSTDRSSGGHDSNSNSRQNVPSSPADDVWSWNKLTGDVVLAIHQLNHSVRANNKEKFIQLASGIVETIRLMLYASGTARKDTGIIANSKLLKLHHRGIMSTLSKLVLAAKTAAGVWPPPDAVAKMQQAANDVLLSVRQFVAAAQEVGVEIKPPGLIPADDALGIPEVYSNTNAPGQSQSTNIPPTPPRRGSGSSGTTALKQAAAIPINGDADSVSHPNDSELIAALEMFTRSIVRMIAGLVAAVRESKCNSATLISQVRAMVTEVGNFLALVDELPLDMLRDDSTMDFKVAKLALYNTISGLVMATQTATSPLAPANAVEQVLMSASLVEKAVRDLLIATKFLVEEKEYLERENLASFIEQQRRSSGPLPHPIPRRAASTGHLESDLYDHEGQHEPRREVSMPSLSGSIPRGINSPSKSMVAPLSTPPATPPNELQTDTALRLSSSSTDRLKKILEPGTASSDTASSLSLNSSKAWYLAHDYPPQDIVLTVEGRVKAGTFEALIERLTLHDALDTYYSQSFMLTYRSFISTTELFDLLFKRFAIQPPPGMSSEEFETWSEKKQTPIRLRVFNVLKQWLESYSLDNDEDNTNMNRLKTFCNNTVKPVLPTPAAQLERMIEKRQTGGIAAVRRIVGNVNSSPAPAVIFQKGQKRIKFLDTDPLELARQLTLIEMREFCKIQPVEFMRKAWSDKQNLVSVNIRNMIAQSNKITGWVASNILSERDIKKRALMIKHFIMIAERCRALNNFNSLMSILAGLQSSPIHRLRRTWDLLPVKSNQSLDTLRRLMNPTKNFTTYRESLKSVTPPCVPFLGVYLTDLTFIEDGNPDVLRSNSRLINFGKHAKTADLTREIQRFQQMPYNLVLVGELQTFLGQCLDETTHTDEQVLYTTSLQLEPKEREDEKIARLLQESGFL</sequence>
<feature type="compositionally biased region" description="Polar residues" evidence="5">
    <location>
        <begin position="180"/>
        <end position="214"/>
    </location>
</feature>
<feature type="domain" description="Ras-GEF" evidence="7">
    <location>
        <begin position="851"/>
        <end position="1087"/>
    </location>
</feature>
<dbReference type="CDD" id="cd00155">
    <property type="entry name" value="RasGEF"/>
    <property type="match status" value="1"/>
</dbReference>
<accession>A0A507C3Y9</accession>
<evidence type="ECO:0000259" key="7">
    <source>
        <dbReference type="PROSITE" id="PS50009"/>
    </source>
</evidence>
<dbReference type="PANTHER" id="PTHR23113">
    <property type="entry name" value="GUANINE NUCLEOTIDE EXCHANGE FACTOR"/>
    <property type="match status" value="1"/>
</dbReference>
<dbReference type="Pfam" id="PF25006">
    <property type="entry name" value="DUF7783"/>
    <property type="match status" value="1"/>
</dbReference>
<dbReference type="SMART" id="SM00147">
    <property type="entry name" value="RasGEF"/>
    <property type="match status" value="1"/>
</dbReference>
<dbReference type="InterPro" id="IPR001452">
    <property type="entry name" value="SH3_domain"/>
</dbReference>
<dbReference type="InterPro" id="IPR000651">
    <property type="entry name" value="Ras-like_Gua-exchang_fac_N"/>
</dbReference>
<dbReference type="GO" id="GO:0005085">
    <property type="term" value="F:guanyl-nucleotide exchange factor activity"/>
    <property type="evidence" value="ECO:0007669"/>
    <property type="project" value="UniProtKB-KW"/>
</dbReference>
<dbReference type="Proteomes" id="UP000319731">
    <property type="component" value="Unassembled WGS sequence"/>
</dbReference>
<evidence type="ECO:0000256" key="2">
    <source>
        <dbReference type="ARBA" id="ARBA00022658"/>
    </source>
</evidence>
<dbReference type="CDD" id="cd06224">
    <property type="entry name" value="REM"/>
    <property type="match status" value="1"/>
</dbReference>
<reference evidence="10 11" key="1">
    <citation type="journal article" date="2019" name="Sci. Rep.">
        <title>Comparative genomics of chytrid fungi reveal insights into the obligate biotrophic and pathogenic lifestyle of Synchytrium endobioticum.</title>
        <authorList>
            <person name="van de Vossenberg B.T.L.H."/>
            <person name="Warris S."/>
            <person name="Nguyen H.D.T."/>
            <person name="van Gent-Pelzer M.P.E."/>
            <person name="Joly D.L."/>
            <person name="van de Geest H.C."/>
            <person name="Bonants P.J.M."/>
            <person name="Smith D.S."/>
            <person name="Levesque C.A."/>
            <person name="van der Lee T.A.J."/>
        </authorList>
    </citation>
    <scope>NUCLEOTIDE SEQUENCE [LARGE SCALE GENOMIC DNA]</scope>
    <source>
        <strain evidence="10 11">JEL517</strain>
    </source>
</reference>
<comment type="caution">
    <text evidence="10">The sequence shown here is derived from an EMBL/GenBank/DDBJ whole genome shotgun (WGS) entry which is preliminary data.</text>
</comment>
<dbReference type="Pfam" id="PF00618">
    <property type="entry name" value="RasGEF_N"/>
    <property type="match status" value="1"/>
</dbReference>
<dbReference type="InterPro" id="IPR036964">
    <property type="entry name" value="RASGEF_cat_dom_sf"/>
</dbReference>
<evidence type="ECO:0000259" key="9">
    <source>
        <dbReference type="PROSITE" id="PS50212"/>
    </source>
</evidence>
<dbReference type="Pfam" id="PF00617">
    <property type="entry name" value="RasGEF"/>
    <property type="match status" value="1"/>
</dbReference>
<dbReference type="CDD" id="cd00201">
    <property type="entry name" value="WW"/>
    <property type="match status" value="2"/>
</dbReference>
<dbReference type="PROSITE" id="PS50002">
    <property type="entry name" value="SH3"/>
    <property type="match status" value="1"/>
</dbReference>
<name>A0A507C3Y9_9FUNG</name>
<dbReference type="Gene3D" id="1.20.870.10">
    <property type="entry name" value="Son of sevenless (SoS) protein Chain: S domain 1"/>
    <property type="match status" value="1"/>
</dbReference>
<feature type="compositionally biased region" description="Polar residues" evidence="5">
    <location>
        <begin position="360"/>
        <end position="374"/>
    </location>
</feature>
<dbReference type="Gene3D" id="2.30.30.40">
    <property type="entry name" value="SH3 Domains"/>
    <property type="match status" value="1"/>
</dbReference>
<evidence type="ECO:0000259" key="8">
    <source>
        <dbReference type="PROSITE" id="PS50020"/>
    </source>
</evidence>
<dbReference type="GeneID" id="42005863"/>
<evidence type="ECO:0000259" key="6">
    <source>
        <dbReference type="PROSITE" id="PS50002"/>
    </source>
</evidence>
<feature type="region of interest" description="Disordered" evidence="5">
    <location>
        <begin position="139"/>
        <end position="159"/>
    </location>
</feature>
<dbReference type="Pfam" id="PF00397">
    <property type="entry name" value="WW"/>
    <property type="match status" value="1"/>
</dbReference>
<dbReference type="Pfam" id="PF00018">
    <property type="entry name" value="SH3_1"/>
    <property type="match status" value="1"/>
</dbReference>
<dbReference type="SMART" id="SM00456">
    <property type="entry name" value="WW"/>
    <property type="match status" value="2"/>
</dbReference>
<feature type="domain" description="WW" evidence="8">
    <location>
        <begin position="148"/>
        <end position="181"/>
    </location>
</feature>
<dbReference type="AlphaFoldDB" id="A0A507C3Y9"/>
<dbReference type="GO" id="GO:0007265">
    <property type="term" value="P:Ras protein signal transduction"/>
    <property type="evidence" value="ECO:0007669"/>
    <property type="project" value="TreeGrafter"/>
</dbReference>
<dbReference type="SUPFAM" id="SSF51045">
    <property type="entry name" value="WW domain"/>
    <property type="match status" value="2"/>
</dbReference>
<keyword evidence="11" id="KW-1185">Reference proteome</keyword>
<dbReference type="PROSITE" id="PS50212">
    <property type="entry name" value="RASGEF_NTER"/>
    <property type="match status" value="1"/>
</dbReference>
<feature type="domain" description="WW" evidence="8">
    <location>
        <begin position="69"/>
        <end position="102"/>
    </location>
</feature>
<organism evidence="10 11">
    <name type="scientific">Synchytrium microbalum</name>
    <dbReference type="NCBI Taxonomy" id="1806994"/>
    <lineage>
        <taxon>Eukaryota</taxon>
        <taxon>Fungi</taxon>
        <taxon>Fungi incertae sedis</taxon>
        <taxon>Chytridiomycota</taxon>
        <taxon>Chytridiomycota incertae sedis</taxon>
        <taxon>Chytridiomycetes</taxon>
        <taxon>Synchytriales</taxon>
        <taxon>Synchytriaceae</taxon>
        <taxon>Synchytrium</taxon>
    </lineage>
</organism>
<keyword evidence="1 4" id="KW-0728">SH3 domain</keyword>
<dbReference type="InterPro" id="IPR019804">
    <property type="entry name" value="Ras_G-nucl-exch_fac_CS"/>
</dbReference>
<feature type="compositionally biased region" description="Basic and acidic residues" evidence="5">
    <location>
        <begin position="575"/>
        <end position="592"/>
    </location>
</feature>
<feature type="region of interest" description="Disordered" evidence="5">
    <location>
        <begin position="359"/>
        <end position="389"/>
    </location>
</feature>
<dbReference type="InterPro" id="IPR008937">
    <property type="entry name" value="Ras-like_GEF"/>
</dbReference>
<dbReference type="EMBL" id="QEAO01000033">
    <property type="protein sequence ID" value="TPX32233.1"/>
    <property type="molecule type" value="Genomic_DNA"/>
</dbReference>
<evidence type="ECO:0000256" key="3">
    <source>
        <dbReference type="PROSITE-ProRule" id="PRU00168"/>
    </source>
</evidence>
<dbReference type="InterPro" id="IPR001895">
    <property type="entry name" value="RASGEF_cat_dom"/>
</dbReference>
<feature type="compositionally biased region" description="Low complexity" evidence="5">
    <location>
        <begin position="380"/>
        <end position="389"/>
    </location>
</feature>
<dbReference type="PROSITE" id="PS00720">
    <property type="entry name" value="RASGEF"/>
    <property type="match status" value="1"/>
</dbReference>
<dbReference type="Gene3D" id="2.20.70.10">
    <property type="match status" value="2"/>
</dbReference>
<keyword evidence="2 3" id="KW-0344">Guanine-nucleotide releasing factor</keyword>
<dbReference type="InterPro" id="IPR036020">
    <property type="entry name" value="WW_dom_sf"/>
</dbReference>
<dbReference type="SUPFAM" id="SSF50044">
    <property type="entry name" value="SH3-domain"/>
    <property type="match status" value="1"/>
</dbReference>
<dbReference type="InterPro" id="IPR056685">
    <property type="entry name" value="DUF7783"/>
</dbReference>
<dbReference type="RefSeq" id="XP_031023483.1">
    <property type="nucleotide sequence ID" value="XM_031170566.1"/>
</dbReference>
<feature type="region of interest" description="Disordered" evidence="5">
    <location>
        <begin position="180"/>
        <end position="217"/>
    </location>
</feature>
<dbReference type="SMART" id="SM00229">
    <property type="entry name" value="RasGEFN"/>
    <property type="match status" value="1"/>
</dbReference>
<dbReference type="PROSITE" id="PS50020">
    <property type="entry name" value="WW_DOMAIN_2"/>
    <property type="match status" value="2"/>
</dbReference>
<dbReference type="InterPro" id="IPR023578">
    <property type="entry name" value="Ras_GEF_dom_sf"/>
</dbReference>
<dbReference type="Gene3D" id="1.10.840.10">
    <property type="entry name" value="Ras guanine-nucleotide exchange factors catalytic domain"/>
    <property type="match status" value="1"/>
</dbReference>
<proteinExistence type="predicted"/>
<evidence type="ECO:0000313" key="10">
    <source>
        <dbReference type="EMBL" id="TPX32233.1"/>
    </source>
</evidence>
<gene>
    <name evidence="10" type="ORF">SmJEL517_g04638</name>
</gene>
<dbReference type="SMART" id="SM00326">
    <property type="entry name" value="SH3"/>
    <property type="match status" value="1"/>
</dbReference>
<feature type="domain" description="N-terminal Ras-GEF" evidence="9">
    <location>
        <begin position="683"/>
        <end position="814"/>
    </location>
</feature>
<dbReference type="STRING" id="1806994.A0A507C3Y9"/>
<protein>
    <recommendedName>
        <fullName evidence="12">Ras GEF</fullName>
    </recommendedName>
</protein>
<feature type="region of interest" description="Disordered" evidence="5">
    <location>
        <begin position="553"/>
        <end position="628"/>
    </location>
</feature>
<evidence type="ECO:0008006" key="12">
    <source>
        <dbReference type="Google" id="ProtNLM"/>
    </source>
</evidence>
<evidence type="ECO:0000256" key="4">
    <source>
        <dbReference type="PROSITE-ProRule" id="PRU00192"/>
    </source>
</evidence>
<dbReference type="GO" id="GO:0005886">
    <property type="term" value="C:plasma membrane"/>
    <property type="evidence" value="ECO:0007669"/>
    <property type="project" value="TreeGrafter"/>
</dbReference>